<reference evidence="1 2" key="1">
    <citation type="journal article" date="2018" name="Sci. Rep.">
        <title>Comparative analysis of the Pocillopora damicornis genome highlights role of immune system in coral evolution.</title>
        <authorList>
            <person name="Cunning R."/>
            <person name="Bay R.A."/>
            <person name="Gillette P."/>
            <person name="Baker A.C."/>
            <person name="Traylor-Knowles N."/>
        </authorList>
    </citation>
    <scope>NUCLEOTIDE SEQUENCE [LARGE SCALE GENOMIC DNA]</scope>
    <source>
        <strain evidence="1">RSMAS</strain>
        <tissue evidence="1">Whole animal</tissue>
    </source>
</reference>
<keyword evidence="2" id="KW-1185">Reference proteome</keyword>
<sequence length="110" mass="12340">MAIKTDESDIHQRPSNKANLTQVIGYKQGGLWATRLVDAMNHQSLDNDSQISKKGEDAARNVDDTKNYVIYEEIGVVTGESRHHGTAADDTCSFVVSHWSLMKSQRLMFE</sequence>
<evidence type="ECO:0000313" key="2">
    <source>
        <dbReference type="Proteomes" id="UP000275408"/>
    </source>
</evidence>
<dbReference type="AlphaFoldDB" id="A0A3M6TEC6"/>
<evidence type="ECO:0000313" key="1">
    <source>
        <dbReference type="EMBL" id="RMX39659.1"/>
    </source>
</evidence>
<dbReference type="EMBL" id="RCHS01003794">
    <property type="protein sequence ID" value="RMX39659.1"/>
    <property type="molecule type" value="Genomic_DNA"/>
</dbReference>
<organism evidence="1 2">
    <name type="scientific">Pocillopora damicornis</name>
    <name type="common">Cauliflower coral</name>
    <name type="synonym">Millepora damicornis</name>
    <dbReference type="NCBI Taxonomy" id="46731"/>
    <lineage>
        <taxon>Eukaryota</taxon>
        <taxon>Metazoa</taxon>
        <taxon>Cnidaria</taxon>
        <taxon>Anthozoa</taxon>
        <taxon>Hexacorallia</taxon>
        <taxon>Scleractinia</taxon>
        <taxon>Astrocoeniina</taxon>
        <taxon>Pocilloporidae</taxon>
        <taxon>Pocillopora</taxon>
    </lineage>
</organism>
<name>A0A3M6TEC6_POCDA</name>
<gene>
    <name evidence="1" type="ORF">pdam_00003973</name>
</gene>
<comment type="caution">
    <text evidence="1">The sequence shown here is derived from an EMBL/GenBank/DDBJ whole genome shotgun (WGS) entry which is preliminary data.</text>
</comment>
<proteinExistence type="predicted"/>
<accession>A0A3M6TEC6</accession>
<protein>
    <submittedName>
        <fullName evidence="1">Uncharacterized protein</fullName>
    </submittedName>
</protein>
<dbReference type="Proteomes" id="UP000275408">
    <property type="component" value="Unassembled WGS sequence"/>
</dbReference>